<sequence>MTSDQPASRRDVVIWLFSLQAPARARAMLAGLLSADERARAARFIHDLHRDRYIVAHGAMRCILGETLGRPPGDLVFVSNAWGKPGLAEAGAPFFNLSHTENLGALAIGWRCPLGVDVEQVRPVEADVARHSFSPAELAGLSRLPRRDWLQGFYRCWTRKEAVIKALGLGLAQPLDAFDVTLAPDAPPRLLRLAGQPEAPSRWQLAHFAPADDIVGAFAAPLSGHEISFRRWTPTDALPGASGCAAR</sequence>
<comment type="similarity">
    <text evidence="1">Belongs to the P-Pant transferase superfamily. Gsp/Sfp/HetI/AcpT family.</text>
</comment>
<accession>A0A4R2GRZ6</accession>
<evidence type="ECO:0000313" key="5">
    <source>
        <dbReference type="Proteomes" id="UP000294881"/>
    </source>
</evidence>
<evidence type="ECO:0000313" key="4">
    <source>
        <dbReference type="EMBL" id="TCO12992.1"/>
    </source>
</evidence>
<comment type="caution">
    <text evidence="4">The sequence shown here is derived from an EMBL/GenBank/DDBJ whole genome shotgun (WGS) entry which is preliminary data.</text>
</comment>
<dbReference type="OrthoDB" id="9808281at2"/>
<evidence type="ECO:0000256" key="1">
    <source>
        <dbReference type="ARBA" id="ARBA00010990"/>
    </source>
</evidence>
<name>A0A4R2GRZ6_9HYPH</name>
<keyword evidence="2 4" id="KW-0808">Transferase</keyword>
<dbReference type="SUPFAM" id="SSF56214">
    <property type="entry name" value="4'-phosphopantetheinyl transferase"/>
    <property type="match status" value="2"/>
</dbReference>
<dbReference type="Gene3D" id="3.90.470.20">
    <property type="entry name" value="4'-phosphopantetheinyl transferase domain"/>
    <property type="match status" value="1"/>
</dbReference>
<dbReference type="AlphaFoldDB" id="A0A4R2GRZ6"/>
<organism evidence="4 5">
    <name type="scientific">Camelimonas lactis</name>
    <dbReference type="NCBI Taxonomy" id="659006"/>
    <lineage>
        <taxon>Bacteria</taxon>
        <taxon>Pseudomonadati</taxon>
        <taxon>Pseudomonadota</taxon>
        <taxon>Alphaproteobacteria</taxon>
        <taxon>Hyphomicrobiales</taxon>
        <taxon>Chelatococcaceae</taxon>
        <taxon>Camelimonas</taxon>
    </lineage>
</organism>
<dbReference type="PANTHER" id="PTHR12215:SF10">
    <property type="entry name" value="L-AMINOADIPATE-SEMIALDEHYDE DEHYDROGENASE-PHOSPHOPANTETHEINYL TRANSFERASE"/>
    <property type="match status" value="1"/>
</dbReference>
<dbReference type="GO" id="GO:0008897">
    <property type="term" value="F:holo-[acyl-carrier-protein] synthase activity"/>
    <property type="evidence" value="ECO:0007669"/>
    <property type="project" value="InterPro"/>
</dbReference>
<protein>
    <submittedName>
        <fullName evidence="4">4'-phosphopantetheinyl transferase</fullName>
    </submittedName>
</protein>
<dbReference type="GO" id="GO:0005829">
    <property type="term" value="C:cytosol"/>
    <property type="evidence" value="ECO:0007669"/>
    <property type="project" value="TreeGrafter"/>
</dbReference>
<dbReference type="Pfam" id="PF01648">
    <property type="entry name" value="ACPS"/>
    <property type="match status" value="1"/>
</dbReference>
<dbReference type="Proteomes" id="UP000294881">
    <property type="component" value="Unassembled WGS sequence"/>
</dbReference>
<dbReference type="GO" id="GO:0000287">
    <property type="term" value="F:magnesium ion binding"/>
    <property type="evidence" value="ECO:0007669"/>
    <property type="project" value="InterPro"/>
</dbReference>
<dbReference type="InterPro" id="IPR008278">
    <property type="entry name" value="4-PPantetheinyl_Trfase_dom"/>
</dbReference>
<dbReference type="InterPro" id="IPR050559">
    <property type="entry name" value="P-Pant_transferase_sf"/>
</dbReference>
<proteinExistence type="inferred from homology"/>
<dbReference type="InterPro" id="IPR037143">
    <property type="entry name" value="4-PPantetheinyl_Trfase_dom_sf"/>
</dbReference>
<evidence type="ECO:0000259" key="3">
    <source>
        <dbReference type="Pfam" id="PF01648"/>
    </source>
</evidence>
<dbReference type="PANTHER" id="PTHR12215">
    <property type="entry name" value="PHOSPHOPANTETHEINE TRANSFERASE"/>
    <property type="match status" value="1"/>
</dbReference>
<reference evidence="4 5" key="1">
    <citation type="submission" date="2019-03" db="EMBL/GenBank/DDBJ databases">
        <title>Genomic Encyclopedia of Type Strains, Phase IV (KMG-IV): sequencing the most valuable type-strain genomes for metagenomic binning, comparative biology and taxonomic classification.</title>
        <authorList>
            <person name="Goeker M."/>
        </authorList>
    </citation>
    <scope>NUCLEOTIDE SEQUENCE [LARGE SCALE GENOMIC DNA]</scope>
    <source>
        <strain evidence="4 5">DSM 22958</strain>
    </source>
</reference>
<dbReference type="EMBL" id="SLWL01000007">
    <property type="protein sequence ID" value="TCO12992.1"/>
    <property type="molecule type" value="Genomic_DNA"/>
</dbReference>
<evidence type="ECO:0000256" key="2">
    <source>
        <dbReference type="ARBA" id="ARBA00022679"/>
    </source>
</evidence>
<keyword evidence="5" id="KW-1185">Reference proteome</keyword>
<gene>
    <name evidence="4" type="ORF">EV666_10718</name>
</gene>
<dbReference type="GO" id="GO:0019878">
    <property type="term" value="P:lysine biosynthetic process via aminoadipic acid"/>
    <property type="evidence" value="ECO:0007669"/>
    <property type="project" value="TreeGrafter"/>
</dbReference>
<feature type="domain" description="4'-phosphopantetheinyl transferase" evidence="3">
    <location>
        <begin position="113"/>
        <end position="212"/>
    </location>
</feature>